<organism evidence="7 8">
    <name type="scientific">Hydrocarboniclastica marina</name>
    <dbReference type="NCBI Taxonomy" id="2259620"/>
    <lineage>
        <taxon>Bacteria</taxon>
        <taxon>Pseudomonadati</taxon>
        <taxon>Pseudomonadota</taxon>
        <taxon>Gammaproteobacteria</taxon>
        <taxon>Alteromonadales</taxon>
        <taxon>Alteromonadaceae</taxon>
        <taxon>Hydrocarboniclastica</taxon>
    </lineage>
</organism>
<dbReference type="InterPro" id="IPR011662">
    <property type="entry name" value="Secretin/TonB_short_N"/>
</dbReference>
<dbReference type="RefSeq" id="WP_136546755.1">
    <property type="nucleotide sequence ID" value="NZ_CP031093.1"/>
</dbReference>
<keyword evidence="5" id="KW-0732">Signal</keyword>
<dbReference type="GO" id="GO:0009306">
    <property type="term" value="P:protein secretion"/>
    <property type="evidence" value="ECO:0007669"/>
    <property type="project" value="InterPro"/>
</dbReference>
<name>A0A4V1D8F3_9ALTE</name>
<evidence type="ECO:0000256" key="5">
    <source>
        <dbReference type="SAM" id="SignalP"/>
    </source>
</evidence>
<evidence type="ECO:0000313" key="8">
    <source>
        <dbReference type="Proteomes" id="UP000298049"/>
    </source>
</evidence>
<feature type="domain" description="Secretin/TonB short N-terminal" evidence="6">
    <location>
        <begin position="106"/>
        <end position="154"/>
    </location>
</feature>
<dbReference type="PROSITE" id="PS51257">
    <property type="entry name" value="PROKAR_LIPOPROTEIN"/>
    <property type="match status" value="1"/>
</dbReference>
<feature type="compositionally biased region" description="Low complexity" evidence="4">
    <location>
        <begin position="172"/>
        <end position="182"/>
    </location>
</feature>
<dbReference type="InterPro" id="IPR013358">
    <property type="entry name" value="Pilus_biogenesis_MshL"/>
</dbReference>
<keyword evidence="3" id="KW-0998">Cell outer membrane</keyword>
<dbReference type="NCBIfam" id="TIGR02519">
    <property type="entry name" value="pilus_MshL"/>
    <property type="match status" value="1"/>
</dbReference>
<dbReference type="AlphaFoldDB" id="A0A4V1D8F3"/>
<sequence length="562" mass="60078">MTRRGTTACIWAGLSLLLLSGCASDPLFQSGQATSTDSADAMDRELQQALEVRAQERTGPPADVAAALLPSLGRSSVVLPPDRFDVAADGLDARRFFQSLVRGTEYNVAVHPDVAGTVSVDLQAVTLPEVMELVGDLYGYEIQRNDNFYRIMPGGLRTRIFQIDYLNMTRTGGSETQVSSGSVSGGSGNGEAGAGAQESDPSTGLVGTRITTSTQSDFWRELTASLEMLIGAEEGRRVVATPATGVVVVRAQGHELKTVEDYLRRTQLIMKRQVVLEAKILEVILNEGYQQGVNWNFAENLSSSVDGEGVYEKYVLGGLSGQTLATTDINGVFSAALRIGDFNSLISLLGTQGNVQVLSSPRIATTNNQKAVIKVGSDEFFVTDIDFDDNNTLTGATNSTSTSVELTPFFSGISLDVTPQISEDGLITLHVHPSVSEVTDQKKVLTVGERDVVLPLAQSTVRETDSVITARSGQIVVIGGLMQNQSEENSSAVPFFSQIPLIGELFKQRRFSGRKSELVILLRPVITGESTAVTDIAESRARIGVLRSLLGSPEGPTPQAAD</sequence>
<accession>A0A4V1D8F3</accession>
<dbReference type="PANTHER" id="PTHR30332">
    <property type="entry name" value="PROBABLE GENERAL SECRETION PATHWAY PROTEIN D"/>
    <property type="match status" value="1"/>
</dbReference>
<reference evidence="7 8" key="1">
    <citation type="submission" date="2018-07" db="EMBL/GenBank/DDBJ databases">
        <title>Marsedoiliclastica nanhaica gen. nov. sp. nov., a novel marine hydrocarbonoclastic bacterium isolated from an in-situ enriched hydrocarbon-degrading consortium in deep-sea sediment.</title>
        <authorList>
            <person name="Dong C."/>
            <person name="Ma T."/>
            <person name="Liu R."/>
            <person name="Shao Z."/>
        </authorList>
    </citation>
    <scope>NUCLEOTIDE SEQUENCE [LARGE SCALE GENOMIC DNA]</scope>
    <source>
        <strain evidence="8">soil36-7</strain>
    </source>
</reference>
<keyword evidence="1" id="KW-0813">Transport</keyword>
<dbReference type="Pfam" id="PF07655">
    <property type="entry name" value="Secretin_N_2"/>
    <property type="match status" value="1"/>
</dbReference>
<dbReference type="OrthoDB" id="9775455at2"/>
<protein>
    <submittedName>
        <fullName evidence="7">Pilus (MSHA type) biogenesis protein MshL</fullName>
    </submittedName>
</protein>
<feature type="signal peptide" evidence="5">
    <location>
        <begin position="1"/>
        <end position="23"/>
    </location>
</feature>
<gene>
    <name evidence="7" type="ORF">soil367_03010</name>
</gene>
<evidence type="ECO:0000259" key="6">
    <source>
        <dbReference type="SMART" id="SM00965"/>
    </source>
</evidence>
<dbReference type="GO" id="GO:0015627">
    <property type="term" value="C:type II protein secretion system complex"/>
    <property type="evidence" value="ECO:0007669"/>
    <property type="project" value="TreeGrafter"/>
</dbReference>
<dbReference type="PRINTS" id="PR00811">
    <property type="entry name" value="BCTERIALGSPD"/>
</dbReference>
<dbReference type="SMART" id="SM00965">
    <property type="entry name" value="STN"/>
    <property type="match status" value="1"/>
</dbReference>
<evidence type="ECO:0000313" key="7">
    <source>
        <dbReference type="EMBL" id="QCF24990.1"/>
    </source>
</evidence>
<dbReference type="Proteomes" id="UP000298049">
    <property type="component" value="Chromosome"/>
</dbReference>
<dbReference type="InterPro" id="IPR050810">
    <property type="entry name" value="Bact_Secretion_Sys_Channel"/>
</dbReference>
<keyword evidence="2" id="KW-0472">Membrane</keyword>
<dbReference type="EMBL" id="CP031093">
    <property type="protein sequence ID" value="QCF24990.1"/>
    <property type="molecule type" value="Genomic_DNA"/>
</dbReference>
<dbReference type="Pfam" id="PF00263">
    <property type="entry name" value="Secretin"/>
    <property type="match status" value="1"/>
</dbReference>
<dbReference type="Gene3D" id="3.30.1370.130">
    <property type="match status" value="1"/>
</dbReference>
<dbReference type="InterPro" id="IPR004846">
    <property type="entry name" value="T2SS/T3SS_dom"/>
</dbReference>
<evidence type="ECO:0000256" key="3">
    <source>
        <dbReference type="ARBA" id="ARBA00023237"/>
    </source>
</evidence>
<dbReference type="InterPro" id="IPR001775">
    <property type="entry name" value="GspD/PilQ"/>
</dbReference>
<feature type="region of interest" description="Disordered" evidence="4">
    <location>
        <begin position="172"/>
        <end position="207"/>
    </location>
</feature>
<dbReference type="InterPro" id="IPR011514">
    <property type="entry name" value="Secretin_N_2"/>
</dbReference>
<dbReference type="PANTHER" id="PTHR30332:SF17">
    <property type="entry name" value="TYPE IV PILIATION SYSTEM PROTEIN DR_0774-RELATED"/>
    <property type="match status" value="1"/>
</dbReference>
<evidence type="ECO:0000256" key="1">
    <source>
        <dbReference type="ARBA" id="ARBA00022448"/>
    </source>
</evidence>
<dbReference type="GO" id="GO:0019867">
    <property type="term" value="C:outer membrane"/>
    <property type="evidence" value="ECO:0007669"/>
    <property type="project" value="InterPro"/>
</dbReference>
<proteinExistence type="predicted"/>
<feature type="chain" id="PRO_5020715255" evidence="5">
    <location>
        <begin position="24"/>
        <end position="562"/>
    </location>
</feature>
<evidence type="ECO:0000256" key="4">
    <source>
        <dbReference type="SAM" id="MobiDB-lite"/>
    </source>
</evidence>
<evidence type="ECO:0000256" key="2">
    <source>
        <dbReference type="ARBA" id="ARBA00023136"/>
    </source>
</evidence>
<keyword evidence="8" id="KW-1185">Reference proteome</keyword>
<dbReference type="GO" id="GO:0009297">
    <property type="term" value="P:pilus assembly"/>
    <property type="evidence" value="ECO:0007669"/>
    <property type="project" value="InterPro"/>
</dbReference>
<feature type="compositionally biased region" description="Gly residues" evidence="4">
    <location>
        <begin position="183"/>
        <end position="193"/>
    </location>
</feature>
<dbReference type="KEGG" id="hmi:soil367_03010"/>